<reference evidence="3" key="1">
    <citation type="journal article" date="2019" name="Int. J. Syst. Evol. Microbiol.">
        <title>The Global Catalogue of Microorganisms (GCM) 10K type strain sequencing project: providing services to taxonomists for standard genome sequencing and annotation.</title>
        <authorList>
            <consortium name="The Broad Institute Genomics Platform"/>
            <consortium name="The Broad Institute Genome Sequencing Center for Infectious Disease"/>
            <person name="Wu L."/>
            <person name="Ma J."/>
        </authorList>
    </citation>
    <scope>NUCLEOTIDE SEQUENCE [LARGE SCALE GENOMIC DNA]</scope>
    <source>
        <strain evidence="3">CGMCC 1.12449</strain>
    </source>
</reference>
<dbReference type="Proteomes" id="UP001597215">
    <property type="component" value="Unassembled WGS sequence"/>
</dbReference>
<gene>
    <name evidence="2" type="ORF">ACFSAG_07590</name>
</gene>
<dbReference type="RefSeq" id="WP_381513114.1">
    <property type="nucleotide sequence ID" value="NZ_JBHUEL010000007.1"/>
</dbReference>
<evidence type="ECO:0000313" key="2">
    <source>
        <dbReference type="EMBL" id="MFD1766702.1"/>
    </source>
</evidence>
<dbReference type="Pfam" id="PF02325">
    <property type="entry name" value="CCB3_YggT"/>
    <property type="match status" value="1"/>
</dbReference>
<comment type="caution">
    <text evidence="2">The sequence shown here is derived from an EMBL/GenBank/DDBJ whole genome shotgun (WGS) entry which is preliminary data.</text>
</comment>
<sequence length="101" mass="11122">MLLALIQIIGYLVTIVSTVVIVQFVLSLLIAFNVVSLSNNFVASIWQSLNLILDPMLKPIRKIMPDTGMIDFSPIVLIIGLRIIQMLLGGLYSDLYMSGAL</sequence>
<dbReference type="EMBL" id="JBHUEL010000007">
    <property type="protein sequence ID" value="MFD1766702.1"/>
    <property type="molecule type" value="Genomic_DNA"/>
</dbReference>
<name>A0ABW4MGQ8_9SPHN</name>
<feature type="transmembrane region" description="Helical" evidence="1">
    <location>
        <begin position="12"/>
        <end position="35"/>
    </location>
</feature>
<keyword evidence="3" id="KW-1185">Reference proteome</keyword>
<keyword evidence="1" id="KW-0812">Transmembrane</keyword>
<proteinExistence type="predicted"/>
<protein>
    <submittedName>
        <fullName evidence="2">YggT family protein</fullName>
    </submittedName>
</protein>
<accession>A0ABW4MGQ8</accession>
<organism evidence="2 3">
    <name type="scientific">Sphingorhabdus buctiana</name>
    <dbReference type="NCBI Taxonomy" id="1508805"/>
    <lineage>
        <taxon>Bacteria</taxon>
        <taxon>Pseudomonadati</taxon>
        <taxon>Pseudomonadota</taxon>
        <taxon>Alphaproteobacteria</taxon>
        <taxon>Sphingomonadales</taxon>
        <taxon>Sphingomonadaceae</taxon>
        <taxon>Sphingorhabdus</taxon>
    </lineage>
</organism>
<keyword evidence="1" id="KW-1133">Transmembrane helix</keyword>
<feature type="transmembrane region" description="Helical" evidence="1">
    <location>
        <begin position="69"/>
        <end position="92"/>
    </location>
</feature>
<keyword evidence="1" id="KW-0472">Membrane</keyword>
<evidence type="ECO:0000313" key="3">
    <source>
        <dbReference type="Proteomes" id="UP001597215"/>
    </source>
</evidence>
<evidence type="ECO:0000256" key="1">
    <source>
        <dbReference type="SAM" id="Phobius"/>
    </source>
</evidence>
<dbReference type="InterPro" id="IPR003425">
    <property type="entry name" value="CCB3/YggT"/>
</dbReference>